<evidence type="ECO:0000313" key="1">
    <source>
        <dbReference type="EMBL" id="MCY1141474.1"/>
    </source>
</evidence>
<keyword evidence="2" id="KW-1185">Reference proteome</keyword>
<reference evidence="1" key="1">
    <citation type="submission" date="2022-11" db="EMBL/GenBank/DDBJ databases">
        <authorList>
            <person name="Somphong A."/>
            <person name="Phongsopitanun W."/>
        </authorList>
    </citation>
    <scope>NUCLEOTIDE SEQUENCE</scope>
    <source>
        <strain evidence="1">Pm04-4</strain>
    </source>
</reference>
<organism evidence="1 2">
    <name type="scientific">Paractinoplanes pyxinae</name>
    <dbReference type="NCBI Taxonomy" id="2997416"/>
    <lineage>
        <taxon>Bacteria</taxon>
        <taxon>Bacillati</taxon>
        <taxon>Actinomycetota</taxon>
        <taxon>Actinomycetes</taxon>
        <taxon>Micromonosporales</taxon>
        <taxon>Micromonosporaceae</taxon>
        <taxon>Paractinoplanes</taxon>
    </lineage>
</organism>
<gene>
    <name evidence="1" type="ORF">OWR29_26050</name>
</gene>
<dbReference type="RefSeq" id="WP_267565857.1">
    <property type="nucleotide sequence ID" value="NZ_JAPNTZ010000009.1"/>
</dbReference>
<dbReference type="SUPFAM" id="SSF109604">
    <property type="entry name" value="HD-domain/PDEase-like"/>
    <property type="match status" value="1"/>
</dbReference>
<comment type="caution">
    <text evidence="1">The sequence shown here is derived from an EMBL/GenBank/DDBJ whole genome shotgun (WGS) entry which is preliminary data.</text>
</comment>
<sequence length="191" mass="20850">MTVLAPPRHPMVQSALNDARTWCVGQIIDDRPALAHAVKVAVTIGAHVPDPETDLIAAALLHDSPDLAPPYIDLDRLLTTRYSATVRRIVRVMHDEHRSLDTDSPQIVVDDHQVLLASTADRIVALSSLMARARRSGDVTTFFARRRPLLQLLPHFHACCDASAGRVPDTMTAALGAALTRLDHVTDGIPR</sequence>
<accession>A0ABT4B4N9</accession>
<protein>
    <submittedName>
        <fullName evidence="1">Metal-dependent phosphohydrolase</fullName>
    </submittedName>
</protein>
<dbReference type="EMBL" id="JAPNTZ010000009">
    <property type="protein sequence ID" value="MCY1141474.1"/>
    <property type="molecule type" value="Genomic_DNA"/>
</dbReference>
<dbReference type="Proteomes" id="UP001151002">
    <property type="component" value="Unassembled WGS sequence"/>
</dbReference>
<evidence type="ECO:0000313" key="2">
    <source>
        <dbReference type="Proteomes" id="UP001151002"/>
    </source>
</evidence>
<dbReference type="Gene3D" id="1.10.3210.10">
    <property type="entry name" value="Hypothetical protein af1432"/>
    <property type="match status" value="1"/>
</dbReference>
<name>A0ABT4B4N9_9ACTN</name>
<proteinExistence type="predicted"/>